<comment type="caution">
    <text evidence="2">The sequence shown here is derived from an EMBL/GenBank/DDBJ whole genome shotgun (WGS) entry which is preliminary data.</text>
</comment>
<dbReference type="RefSeq" id="WP_377552234.1">
    <property type="nucleotide sequence ID" value="NZ_JBHSBN010000033.1"/>
</dbReference>
<dbReference type="Proteomes" id="UP001595868">
    <property type="component" value="Unassembled WGS sequence"/>
</dbReference>
<feature type="domain" description="AB hydrolase-1" evidence="1">
    <location>
        <begin position="4"/>
        <end position="219"/>
    </location>
</feature>
<sequence>MTTFVLVPGAGGAAWYWHRLVPELRGRGHDALAVDLPADDDTAGLTEYADTVVQAVGDRTDLVLVASSMGAYTAPLVAERLPTRMIVLVNAMIPTAGESAGEWWANTGHEQARREQAERDGRTIGADDDLADAFIHDLPPDLVAESVRHARDQSGTPFQKPWPLPAWPEVPTRVLAGRDDRFFPVEFQRRVARWRLGIVPDEMPGGHLVALSRPAELADRLVDYLRTVP</sequence>
<evidence type="ECO:0000313" key="3">
    <source>
        <dbReference type="Proteomes" id="UP001595868"/>
    </source>
</evidence>
<dbReference type="Pfam" id="PF12697">
    <property type="entry name" value="Abhydrolase_6"/>
    <property type="match status" value="1"/>
</dbReference>
<dbReference type="EMBL" id="JBHSBN010000033">
    <property type="protein sequence ID" value="MFC4110095.1"/>
    <property type="molecule type" value="Genomic_DNA"/>
</dbReference>
<dbReference type="InterPro" id="IPR000073">
    <property type="entry name" value="AB_hydrolase_1"/>
</dbReference>
<organism evidence="2 3">
    <name type="scientific">Micromonospora zhanjiangensis</name>
    <dbReference type="NCBI Taxonomy" id="1522057"/>
    <lineage>
        <taxon>Bacteria</taxon>
        <taxon>Bacillati</taxon>
        <taxon>Actinomycetota</taxon>
        <taxon>Actinomycetes</taxon>
        <taxon>Micromonosporales</taxon>
        <taxon>Micromonosporaceae</taxon>
        <taxon>Micromonospora</taxon>
    </lineage>
</organism>
<dbReference type="Gene3D" id="3.40.50.1820">
    <property type="entry name" value="alpha/beta hydrolase"/>
    <property type="match status" value="1"/>
</dbReference>
<dbReference type="PANTHER" id="PTHR37017">
    <property type="entry name" value="AB HYDROLASE-1 DOMAIN-CONTAINING PROTEIN-RELATED"/>
    <property type="match status" value="1"/>
</dbReference>
<evidence type="ECO:0000259" key="1">
    <source>
        <dbReference type="Pfam" id="PF12697"/>
    </source>
</evidence>
<dbReference type="SUPFAM" id="SSF53474">
    <property type="entry name" value="alpha/beta-Hydrolases"/>
    <property type="match status" value="1"/>
</dbReference>
<gene>
    <name evidence="2" type="ORF">ACFOX0_29765</name>
</gene>
<keyword evidence="3" id="KW-1185">Reference proteome</keyword>
<dbReference type="PANTHER" id="PTHR37017:SF11">
    <property type="entry name" value="ESTERASE_LIPASE_THIOESTERASE DOMAIN-CONTAINING PROTEIN"/>
    <property type="match status" value="1"/>
</dbReference>
<accession>A0ABV8KV96</accession>
<protein>
    <submittedName>
        <fullName evidence="2">Alpha/beta fold hydrolase</fullName>
    </submittedName>
</protein>
<name>A0ABV8KV96_9ACTN</name>
<proteinExistence type="predicted"/>
<dbReference type="InterPro" id="IPR052897">
    <property type="entry name" value="Sec-Metab_Biosynth_Hydrolase"/>
</dbReference>
<reference evidence="3" key="1">
    <citation type="journal article" date="2019" name="Int. J. Syst. Evol. Microbiol.">
        <title>The Global Catalogue of Microorganisms (GCM) 10K type strain sequencing project: providing services to taxonomists for standard genome sequencing and annotation.</title>
        <authorList>
            <consortium name="The Broad Institute Genomics Platform"/>
            <consortium name="The Broad Institute Genome Sequencing Center for Infectious Disease"/>
            <person name="Wu L."/>
            <person name="Ma J."/>
        </authorList>
    </citation>
    <scope>NUCLEOTIDE SEQUENCE [LARGE SCALE GENOMIC DNA]</scope>
    <source>
        <strain evidence="3">2902at01</strain>
    </source>
</reference>
<evidence type="ECO:0000313" key="2">
    <source>
        <dbReference type="EMBL" id="MFC4110095.1"/>
    </source>
</evidence>
<dbReference type="InterPro" id="IPR029058">
    <property type="entry name" value="AB_hydrolase_fold"/>
</dbReference>
<dbReference type="GO" id="GO:0016787">
    <property type="term" value="F:hydrolase activity"/>
    <property type="evidence" value="ECO:0007669"/>
    <property type="project" value="UniProtKB-KW"/>
</dbReference>
<keyword evidence="2" id="KW-0378">Hydrolase</keyword>